<evidence type="ECO:0000313" key="3">
    <source>
        <dbReference type="Proteomes" id="UP000017746"/>
    </source>
</evidence>
<dbReference type="HOGENOM" id="CLU_030169_3_1_11"/>
<accession>U5W7M2</accession>
<dbReference type="InterPro" id="IPR012338">
    <property type="entry name" value="Beta-lactam/transpept-like"/>
</dbReference>
<dbReference type="PANTHER" id="PTHR43283:SF7">
    <property type="entry name" value="BETA-LACTAMASE-RELATED DOMAIN-CONTAINING PROTEIN"/>
    <property type="match status" value="1"/>
</dbReference>
<dbReference type="SUPFAM" id="SSF56601">
    <property type="entry name" value="beta-lactamase/transpeptidase-like"/>
    <property type="match status" value="1"/>
</dbReference>
<gene>
    <name evidence="2" type="ORF">AFR_34280</name>
</gene>
<dbReference type="STRING" id="1246995.AFR_34280"/>
<protein>
    <submittedName>
        <fullName evidence="2">Beta-lactamase</fullName>
    </submittedName>
</protein>
<reference evidence="2 3" key="1">
    <citation type="journal article" date="2014" name="J. Biotechnol.">
        <title>Complete genome sequence of the actinobacterium Actinoplanes friuliensis HAG 010964, producer of the lipopeptide antibiotic friulimycin.</title>
        <authorList>
            <person name="Ruckert C."/>
            <person name="Szczepanowski R."/>
            <person name="Albersmeier A."/>
            <person name="Goesmann A."/>
            <person name="Fischer N."/>
            <person name="Steinkamper A."/>
            <person name="Puhler A."/>
            <person name="Biener R."/>
            <person name="Schwartz D."/>
            <person name="Kalinowski J."/>
        </authorList>
    </citation>
    <scope>NUCLEOTIDE SEQUENCE [LARGE SCALE GENOMIC DNA]</scope>
    <source>
        <strain evidence="2 3">DSM 7358</strain>
    </source>
</reference>
<organism evidence="2 3">
    <name type="scientific">Actinoplanes friuliensis DSM 7358</name>
    <dbReference type="NCBI Taxonomy" id="1246995"/>
    <lineage>
        <taxon>Bacteria</taxon>
        <taxon>Bacillati</taxon>
        <taxon>Actinomycetota</taxon>
        <taxon>Actinomycetes</taxon>
        <taxon>Micromonosporales</taxon>
        <taxon>Micromonosporaceae</taxon>
        <taxon>Actinoplanes</taxon>
    </lineage>
</organism>
<proteinExistence type="predicted"/>
<dbReference type="InterPro" id="IPR001466">
    <property type="entry name" value="Beta-lactam-related"/>
</dbReference>
<dbReference type="EMBL" id="CP006272">
    <property type="protein sequence ID" value="AGZ45114.1"/>
    <property type="molecule type" value="Genomic_DNA"/>
</dbReference>
<dbReference type="PANTHER" id="PTHR43283">
    <property type="entry name" value="BETA-LACTAMASE-RELATED"/>
    <property type="match status" value="1"/>
</dbReference>
<dbReference type="Proteomes" id="UP000017746">
    <property type="component" value="Chromosome"/>
</dbReference>
<dbReference type="Gene3D" id="3.40.710.10">
    <property type="entry name" value="DD-peptidase/beta-lactamase superfamily"/>
    <property type="match status" value="1"/>
</dbReference>
<dbReference type="MEROPS" id="S12.A23"/>
<dbReference type="Pfam" id="PF00144">
    <property type="entry name" value="Beta-lactamase"/>
    <property type="match status" value="1"/>
</dbReference>
<evidence type="ECO:0000259" key="1">
    <source>
        <dbReference type="Pfam" id="PF00144"/>
    </source>
</evidence>
<dbReference type="PATRIC" id="fig|1246995.3.peg.6936"/>
<sequence length="429" mass="46346">MDAAGIEAFVAAVAALDDAELHSLMVVRHGHVVAERWWEPYAAQTPHLLYSLSKSFTSTALAFAVAEGLVDLDATVLSYFPEFDARVTDARSRAIRVRHVAAMASGHDDETLDRARVAGDGDLVLGLLLLPPEREPGTFFAYNQPCTYALSAIVQRVSGGSLTDFLRPRLFDPLGISGYGWRKDRLGREIGYAGLYAPTEAIAKLGQLYLRNGEWDGRQLLSPEWVEEATRAHVATVRPEPDWDQGYGFQFWRARHGYRGDGAFGQFMVVLPEADAVVAITSQSPDMQGVLDALWSHLLPALTADGTSALSRPVPGGPVGAIAPALLEPGPGNGVTALLSVEVRPGELVLTDKGPAVTVPLGAPEAWTTTGPVASAYAWADGRLLVDVVFVETPHRLRLSLDLTGERFEAQWQTEPLGGPKLAQLRRPD</sequence>
<dbReference type="KEGG" id="afs:AFR_34280"/>
<evidence type="ECO:0000313" key="2">
    <source>
        <dbReference type="EMBL" id="AGZ45114.1"/>
    </source>
</evidence>
<dbReference type="AlphaFoldDB" id="U5W7M2"/>
<keyword evidence="3" id="KW-1185">Reference proteome</keyword>
<name>U5W7M2_9ACTN</name>
<dbReference type="eggNOG" id="COG1680">
    <property type="taxonomic scope" value="Bacteria"/>
</dbReference>
<feature type="domain" description="Beta-lactamase-related" evidence="1">
    <location>
        <begin position="23"/>
        <end position="286"/>
    </location>
</feature>
<dbReference type="InterPro" id="IPR050789">
    <property type="entry name" value="Diverse_Enzym_Activities"/>
</dbReference>